<reference evidence="2 3" key="1">
    <citation type="submission" date="2023-07" db="EMBL/GenBank/DDBJ databases">
        <authorList>
            <person name="Peeters C."/>
        </authorList>
    </citation>
    <scope>NUCLEOTIDE SEQUENCE [LARGE SCALE GENOMIC DNA]</scope>
    <source>
        <strain evidence="2 3">LMG 18096</strain>
    </source>
</reference>
<dbReference type="Gene3D" id="2.40.50.180">
    <property type="entry name" value="CheA-289, Domain 4"/>
    <property type="match status" value="1"/>
</dbReference>
<evidence type="ECO:0000259" key="1">
    <source>
        <dbReference type="PROSITE" id="PS50851"/>
    </source>
</evidence>
<comment type="caution">
    <text evidence="2">The sequence shown here is derived from an EMBL/GenBank/DDBJ whole genome shotgun (WGS) entry which is preliminary data.</text>
</comment>
<keyword evidence="3" id="KW-1185">Reference proteome</keyword>
<feature type="domain" description="CheW-like" evidence="1">
    <location>
        <begin position="44"/>
        <end position="183"/>
    </location>
</feature>
<protein>
    <recommendedName>
        <fullName evidence="1">CheW-like domain-containing protein</fullName>
    </recommendedName>
</protein>
<proteinExistence type="predicted"/>
<dbReference type="InterPro" id="IPR039315">
    <property type="entry name" value="CheW"/>
</dbReference>
<dbReference type="AlphaFoldDB" id="A0ABC8QAZ8"/>
<sequence>MAYSTGHEPDVNEQRTNLTSRQRLHEYQAMLARRLQEARAKSSTEGFLGVQIGEHHWLLSLTETGEVLDYQPPARVPLTQPWYLGLVNARGNLLGVIDFGLFCGEAPTGSGSGAKIVVLSKDPQRACAIVVPRVAGLRSLSDLQPAEASVEEGRPWLGRAWRDAQGTQWRELDVRQLLADPAFLQVGRSRT</sequence>
<dbReference type="InterPro" id="IPR002545">
    <property type="entry name" value="CheW-lke_dom"/>
</dbReference>
<dbReference type="SMART" id="SM00260">
    <property type="entry name" value="CheW"/>
    <property type="match status" value="1"/>
</dbReference>
<dbReference type="Pfam" id="PF01584">
    <property type="entry name" value="CheW"/>
    <property type="match status" value="1"/>
</dbReference>
<name>A0ABC8QAZ8_9RALS</name>
<dbReference type="PANTHER" id="PTHR22617:SF23">
    <property type="entry name" value="CHEMOTAXIS PROTEIN CHEW"/>
    <property type="match status" value="1"/>
</dbReference>
<dbReference type="Proteomes" id="UP001189663">
    <property type="component" value="Unassembled WGS sequence"/>
</dbReference>
<gene>
    <name evidence="2" type="ORF">LMG18096_02001</name>
</gene>
<dbReference type="SUPFAM" id="SSF50341">
    <property type="entry name" value="CheW-like"/>
    <property type="match status" value="1"/>
</dbReference>
<dbReference type="PROSITE" id="PS50851">
    <property type="entry name" value="CHEW"/>
    <property type="match status" value="1"/>
</dbReference>
<accession>A0ABC8QAZ8</accession>
<dbReference type="PANTHER" id="PTHR22617">
    <property type="entry name" value="CHEMOTAXIS SENSOR HISTIDINE KINASE-RELATED"/>
    <property type="match status" value="1"/>
</dbReference>
<organism evidence="2 3">
    <name type="scientific">Ralstonia holmesii</name>
    <dbReference type="NCBI Taxonomy" id="3058602"/>
    <lineage>
        <taxon>Bacteria</taxon>
        <taxon>Pseudomonadati</taxon>
        <taxon>Pseudomonadota</taxon>
        <taxon>Betaproteobacteria</taxon>
        <taxon>Burkholderiales</taxon>
        <taxon>Burkholderiaceae</taxon>
        <taxon>Ralstonia</taxon>
    </lineage>
</organism>
<evidence type="ECO:0000313" key="2">
    <source>
        <dbReference type="EMBL" id="CAJ0787689.1"/>
    </source>
</evidence>
<evidence type="ECO:0000313" key="3">
    <source>
        <dbReference type="Proteomes" id="UP001189663"/>
    </source>
</evidence>
<dbReference type="EMBL" id="CATZAT010000003">
    <property type="protein sequence ID" value="CAJ0787689.1"/>
    <property type="molecule type" value="Genomic_DNA"/>
</dbReference>
<dbReference type="InterPro" id="IPR036061">
    <property type="entry name" value="CheW-like_dom_sf"/>
</dbReference>